<evidence type="ECO:0000313" key="2">
    <source>
        <dbReference type="EMBL" id="XCO74681.1"/>
    </source>
</evidence>
<organism evidence="2">
    <name type="scientific">Lysobacter firmicutimachus</name>
    <dbReference type="NCBI Taxonomy" id="1792846"/>
    <lineage>
        <taxon>Bacteria</taxon>
        <taxon>Pseudomonadati</taxon>
        <taxon>Pseudomonadota</taxon>
        <taxon>Gammaproteobacteria</taxon>
        <taxon>Lysobacterales</taxon>
        <taxon>Lysobacteraceae</taxon>
        <taxon>Lysobacter</taxon>
    </lineage>
</organism>
<sequence>MPLLPRSRVFAVALLSALVLAPAAAAERTALAPGEYITGKGWGTLKISADGSGRQRFEILTVNVGHYCELSGTLERGRGRVAADGDLPECRITLADNGESIDVAMTTPAECKRYCGANGGFDADYLKVAPECASDGLRRTRDAFKHSYDGKRYAQALATLAPVLSRCGRTLSWEDEGDIRNDLAITQYHNGRYRECLATLQPYAEEAALDDAELADSWPPVLLDRRLSIVRPARTNLRLCKRKLGLR</sequence>
<evidence type="ECO:0000256" key="1">
    <source>
        <dbReference type="SAM" id="SignalP"/>
    </source>
</evidence>
<name>A0AAU8MRL4_9GAMM</name>
<dbReference type="EMBL" id="CP159925">
    <property type="protein sequence ID" value="XCO74681.1"/>
    <property type="molecule type" value="Genomic_DNA"/>
</dbReference>
<evidence type="ECO:0008006" key="3">
    <source>
        <dbReference type="Google" id="ProtNLM"/>
    </source>
</evidence>
<proteinExistence type="predicted"/>
<gene>
    <name evidence="2" type="ORF">ABU614_20280</name>
</gene>
<keyword evidence="1" id="KW-0732">Signal</keyword>
<reference evidence="2" key="1">
    <citation type="submission" date="2024-06" db="EMBL/GenBank/DDBJ databases">
        <authorList>
            <person name="Li S."/>
        </authorList>
    </citation>
    <scope>NUCLEOTIDE SEQUENCE</scope>
    <source>
        <strain evidence="2">SR10</strain>
    </source>
</reference>
<accession>A0AAU8MRL4</accession>
<protein>
    <recommendedName>
        <fullName evidence="3">Secreted protein</fullName>
    </recommendedName>
</protein>
<feature type="signal peptide" evidence="1">
    <location>
        <begin position="1"/>
        <end position="25"/>
    </location>
</feature>
<feature type="chain" id="PRO_5043627757" description="Secreted protein" evidence="1">
    <location>
        <begin position="26"/>
        <end position="247"/>
    </location>
</feature>
<dbReference type="AlphaFoldDB" id="A0AAU8MRL4"/>
<dbReference type="RefSeq" id="WP_141233422.1">
    <property type="nucleotide sequence ID" value="NZ_CP159925.1"/>
</dbReference>